<dbReference type="Proteomes" id="UP000465360">
    <property type="component" value="Unassembled WGS sequence"/>
</dbReference>
<sequence length="132" mass="14148">MGFYVRKSVKAGPFRFNLSKSGVGVSVGVPGFRVGTGPRGNYVHIGRNGVYYRASLNGHDQRSFVGPRQPIQDHHLAYRPSDIVMEDVTGATAMTLEPTGRGDVEGDPFDGPVAMRLAVGGSWSTVGRTRLG</sequence>
<evidence type="ECO:0000313" key="2">
    <source>
        <dbReference type="EMBL" id="GFG91386.1"/>
    </source>
</evidence>
<dbReference type="AlphaFoldDB" id="A0A7I9YRU3"/>
<accession>A0A7I9YRU3</accession>
<gene>
    <name evidence="2" type="ORF">MBOU_34280</name>
</gene>
<dbReference type="RefSeq" id="WP_205351353.1">
    <property type="nucleotide sequence ID" value="NZ_BLKZ01000001.1"/>
</dbReference>
<comment type="caution">
    <text evidence="2">The sequence shown here is derived from an EMBL/GenBank/DDBJ whole genome shotgun (WGS) entry which is preliminary data.</text>
</comment>
<keyword evidence="3" id="KW-1185">Reference proteome</keyword>
<organism evidence="2 3">
    <name type="scientific">Mycobacterium bourgelatii</name>
    <dbReference type="NCBI Taxonomy" id="1273442"/>
    <lineage>
        <taxon>Bacteria</taxon>
        <taxon>Bacillati</taxon>
        <taxon>Actinomycetota</taxon>
        <taxon>Actinomycetes</taxon>
        <taxon>Mycobacteriales</taxon>
        <taxon>Mycobacteriaceae</taxon>
        <taxon>Mycobacterium</taxon>
    </lineage>
</organism>
<evidence type="ECO:0000313" key="3">
    <source>
        <dbReference type="Proteomes" id="UP000465360"/>
    </source>
</evidence>
<dbReference type="InterPro" id="IPR025330">
    <property type="entry name" value="DUF4236"/>
</dbReference>
<proteinExistence type="predicted"/>
<protein>
    <recommendedName>
        <fullName evidence="1">DUF4236 domain-containing protein</fullName>
    </recommendedName>
</protein>
<dbReference type="Pfam" id="PF14020">
    <property type="entry name" value="DUF4236"/>
    <property type="match status" value="1"/>
</dbReference>
<feature type="domain" description="DUF4236" evidence="1">
    <location>
        <begin position="3"/>
        <end position="53"/>
    </location>
</feature>
<dbReference type="EMBL" id="BLKZ01000001">
    <property type="protein sequence ID" value="GFG91386.1"/>
    <property type="molecule type" value="Genomic_DNA"/>
</dbReference>
<name>A0A7I9YRU3_MYCBU</name>
<evidence type="ECO:0000259" key="1">
    <source>
        <dbReference type="Pfam" id="PF14020"/>
    </source>
</evidence>
<reference evidence="2 3" key="1">
    <citation type="journal article" date="2019" name="Emerg. Microbes Infect.">
        <title>Comprehensive subspecies identification of 175 nontuberculous mycobacteria species based on 7547 genomic profiles.</title>
        <authorList>
            <person name="Matsumoto Y."/>
            <person name="Kinjo T."/>
            <person name="Motooka D."/>
            <person name="Nabeya D."/>
            <person name="Jung N."/>
            <person name="Uechi K."/>
            <person name="Horii T."/>
            <person name="Iida T."/>
            <person name="Fujita J."/>
            <person name="Nakamura S."/>
        </authorList>
    </citation>
    <scope>NUCLEOTIDE SEQUENCE [LARGE SCALE GENOMIC DNA]</scope>
    <source>
        <strain evidence="2 3">JCM 30725</strain>
    </source>
</reference>